<comment type="caution">
    <text evidence="1">The sequence shown here is derived from an EMBL/GenBank/DDBJ whole genome shotgun (WGS) entry which is preliminary data.</text>
</comment>
<gene>
    <name evidence="1" type="ORF">MXD59_21655</name>
</gene>
<dbReference type="EMBL" id="JALKFT010000031">
    <property type="protein sequence ID" value="MCK9878344.1"/>
    <property type="molecule type" value="Genomic_DNA"/>
</dbReference>
<dbReference type="RefSeq" id="WP_248826464.1">
    <property type="nucleotide sequence ID" value="NZ_JALKFT010000031.1"/>
</dbReference>
<evidence type="ECO:0008006" key="3">
    <source>
        <dbReference type="Google" id="ProtNLM"/>
    </source>
</evidence>
<dbReference type="Proteomes" id="UP001201873">
    <property type="component" value="Unassembled WGS sequence"/>
</dbReference>
<protein>
    <recommendedName>
        <fullName evidence="3">Chromosomal replication initiator protein</fullName>
    </recommendedName>
</protein>
<keyword evidence="2" id="KW-1185">Reference proteome</keyword>
<proteinExistence type="predicted"/>
<name>A0ABT0K3J5_9ACTN</name>
<evidence type="ECO:0000313" key="1">
    <source>
        <dbReference type="EMBL" id="MCK9878344.1"/>
    </source>
</evidence>
<feature type="non-terminal residue" evidence="1">
    <location>
        <position position="1"/>
    </location>
</feature>
<organism evidence="1 2">
    <name type="scientific">Frankia umida</name>
    <dbReference type="NCBI Taxonomy" id="573489"/>
    <lineage>
        <taxon>Bacteria</taxon>
        <taxon>Bacillati</taxon>
        <taxon>Actinomycetota</taxon>
        <taxon>Actinomycetes</taxon>
        <taxon>Frankiales</taxon>
        <taxon>Frankiaceae</taxon>
        <taxon>Frankia</taxon>
    </lineage>
</organism>
<reference evidence="1 2" key="1">
    <citation type="submission" date="2022-04" db="EMBL/GenBank/DDBJ databases">
        <title>Genome diversity in the genus Frankia.</title>
        <authorList>
            <person name="Carlos-Shanley C."/>
            <person name="Hahn D."/>
        </authorList>
    </citation>
    <scope>NUCLEOTIDE SEQUENCE [LARGE SCALE GENOMIC DNA]</scope>
    <source>
        <strain evidence="1 2">Ag45/Mut15</strain>
    </source>
</reference>
<evidence type="ECO:0000313" key="2">
    <source>
        <dbReference type="Proteomes" id="UP001201873"/>
    </source>
</evidence>
<sequence length="139" mass="15547">FPAVRLPHARIKSQCAIRVQLLSFFLVWAKHWVEVLDELAYESSGRVPVRVEPSRDHKSGDPSNTLCLERGRDGLEMTARGPGIVKEKYVRGWRRQSREVRGIERAGVVVIGIGWADSSGHSDACFASRSLSLFNVGFL</sequence>
<accession>A0ABT0K3J5</accession>